<reference evidence="2" key="1">
    <citation type="journal article" date="2019" name="Int. J. Syst. Evol. Microbiol.">
        <title>The Global Catalogue of Microorganisms (GCM) 10K type strain sequencing project: providing services to taxonomists for standard genome sequencing and annotation.</title>
        <authorList>
            <consortium name="The Broad Institute Genomics Platform"/>
            <consortium name="The Broad Institute Genome Sequencing Center for Infectious Disease"/>
            <person name="Wu L."/>
            <person name="Ma J."/>
        </authorList>
    </citation>
    <scope>NUCLEOTIDE SEQUENCE [LARGE SCALE GENOMIC DNA]</scope>
    <source>
        <strain evidence="2">CGMCC 4.7093</strain>
    </source>
</reference>
<proteinExistence type="predicted"/>
<dbReference type="Pfam" id="PF09660">
    <property type="entry name" value="DUF2397"/>
    <property type="match status" value="1"/>
</dbReference>
<dbReference type="EMBL" id="JBHSIV010000001">
    <property type="protein sequence ID" value="MFC5060906.1"/>
    <property type="molecule type" value="Genomic_DNA"/>
</dbReference>
<name>A0ABV9YGD5_9PSEU</name>
<dbReference type="NCBIfam" id="TIGR02677">
    <property type="entry name" value="TIGR02677 family protein"/>
    <property type="match status" value="1"/>
</dbReference>
<organism evidence="1 2">
    <name type="scientific">Actinomycetospora atypica</name>
    <dbReference type="NCBI Taxonomy" id="1290095"/>
    <lineage>
        <taxon>Bacteria</taxon>
        <taxon>Bacillati</taxon>
        <taxon>Actinomycetota</taxon>
        <taxon>Actinomycetes</taxon>
        <taxon>Pseudonocardiales</taxon>
        <taxon>Pseudonocardiaceae</taxon>
        <taxon>Actinomycetospora</taxon>
    </lineage>
</organism>
<comment type="caution">
    <text evidence="1">The sequence shown here is derived from an EMBL/GenBank/DDBJ whole genome shotgun (WGS) entry which is preliminary data.</text>
</comment>
<evidence type="ECO:0000313" key="2">
    <source>
        <dbReference type="Proteomes" id="UP001595947"/>
    </source>
</evidence>
<dbReference type="InterPro" id="IPR013493">
    <property type="entry name" value="CHP02677"/>
</dbReference>
<gene>
    <name evidence="1" type="ORF">ACFPBZ_01705</name>
</gene>
<keyword evidence="2" id="KW-1185">Reference proteome</keyword>
<evidence type="ECO:0000313" key="1">
    <source>
        <dbReference type="EMBL" id="MFC5060906.1"/>
    </source>
</evidence>
<dbReference type="RefSeq" id="WP_378034239.1">
    <property type="nucleotide sequence ID" value="NZ_JBHSIV010000001.1"/>
</dbReference>
<dbReference type="Proteomes" id="UP001595947">
    <property type="component" value="Unassembled WGS sequence"/>
</dbReference>
<protein>
    <submittedName>
        <fullName evidence="1">TIGR02677 family protein</fullName>
    </submittedName>
</protein>
<accession>A0ABV9YGD5</accession>
<sequence>MTAPGDEAERSSTIRAGIRPVVFSYVTESPDYRQILAVFAGTFFAELTPAEVTARLAEARASGATGSGSGTVLEETTVTGRLEQLREWGNLEVSASVGQVGTVEDYYRRRNRYLITRVGQEVHDLVEGVLAQVDDVRDVSLGRLEQLRSALETLTGLDAASAPPDRLAEAVRAVFDPHVAFSAEITQFFAAINQWQSRFDLDEDEFAFFSEVLVGYVGERLETLRRAARPISSLLAEVAPAVPTIVERAADGLAARVAAAGLTTVRVRREAGAAAADWENLASWFVSAPGRPSRVQTLERDAVDAVRTLTQNLTRLSRTGTAGSSRRVDFLRLASFFSRADAPRAHELASAAFGMYGARHLGGAGGDDTDPVAASTSWWDGPVATIPVSLRERGDTTSRGRTSRVLDRSQERRHLLARRAETEKRAAAARAELLEAGAAGFTARLSEPALRELQRVLTRAVADLGPASSSGTVSLDGVRCEVRREPGTSTVVPTHAGALRVEGLVLTVGPG</sequence>